<evidence type="ECO:0000259" key="1">
    <source>
        <dbReference type="SMART" id="SM00382"/>
    </source>
</evidence>
<dbReference type="EMBL" id="JAIMJA010000014">
    <property type="protein sequence ID" value="MCE2595980.1"/>
    <property type="molecule type" value="Genomic_DNA"/>
</dbReference>
<dbReference type="Pfam" id="PF13401">
    <property type="entry name" value="AAA_22"/>
    <property type="match status" value="1"/>
</dbReference>
<proteinExistence type="predicted"/>
<feature type="domain" description="AAA+ ATPase" evidence="1">
    <location>
        <begin position="43"/>
        <end position="197"/>
    </location>
</feature>
<dbReference type="SMART" id="SM00382">
    <property type="entry name" value="AAA"/>
    <property type="match status" value="1"/>
</dbReference>
<protein>
    <submittedName>
        <fullName evidence="2">AAA family ATPase</fullName>
    </submittedName>
</protein>
<gene>
    <name evidence="2" type="ORF">K6Y31_14295</name>
</gene>
<dbReference type="InterPro" id="IPR049945">
    <property type="entry name" value="AAA_22"/>
</dbReference>
<organism evidence="2 3">
    <name type="scientific">Motilimonas cestriensis</name>
    <dbReference type="NCBI Taxonomy" id="2742685"/>
    <lineage>
        <taxon>Bacteria</taxon>
        <taxon>Pseudomonadati</taxon>
        <taxon>Pseudomonadota</taxon>
        <taxon>Gammaproteobacteria</taxon>
        <taxon>Alteromonadales</taxon>
        <taxon>Alteromonadales genera incertae sedis</taxon>
        <taxon>Motilimonas</taxon>
    </lineage>
</organism>
<dbReference type="InterPro" id="IPR036366">
    <property type="entry name" value="PGBDSf"/>
</dbReference>
<accession>A0ABS8WCH5</accession>
<dbReference type="Pfam" id="PF21327">
    <property type="entry name" value="GspA_C39-like"/>
    <property type="match status" value="1"/>
</dbReference>
<dbReference type="SUPFAM" id="SSF47090">
    <property type="entry name" value="PGBD-like"/>
    <property type="match status" value="1"/>
</dbReference>
<dbReference type="Gene3D" id="1.10.101.10">
    <property type="entry name" value="PGBD-like superfamily/PGBD"/>
    <property type="match status" value="1"/>
</dbReference>
<dbReference type="PANTHER" id="PTHR35894:SF1">
    <property type="entry name" value="PHOSPHORIBULOKINASE _ URIDINE KINASE FAMILY"/>
    <property type="match status" value="1"/>
</dbReference>
<dbReference type="Proteomes" id="UP001201273">
    <property type="component" value="Unassembled WGS sequence"/>
</dbReference>
<keyword evidence="3" id="KW-1185">Reference proteome</keyword>
<reference evidence="2 3" key="1">
    <citation type="journal article" date="2022" name="Environ. Microbiol. Rep.">
        <title>Eco-phylogenetic analyses reveal divergent evolution of vitamin B12 metabolism in the marine bacterial family 'Psychromonadaceae'.</title>
        <authorList>
            <person name="Jin X."/>
            <person name="Yang Y."/>
            <person name="Cao H."/>
            <person name="Gao B."/>
            <person name="Zhao Z."/>
        </authorList>
    </citation>
    <scope>NUCLEOTIDE SEQUENCE [LARGE SCALE GENOMIC DNA]</scope>
    <source>
        <strain evidence="2 3">MKS20</strain>
    </source>
</reference>
<dbReference type="SUPFAM" id="SSF52540">
    <property type="entry name" value="P-loop containing nucleoside triphosphate hydrolases"/>
    <property type="match status" value="1"/>
</dbReference>
<comment type="caution">
    <text evidence="2">The sequence shown here is derived from an EMBL/GenBank/DDBJ whole genome shotgun (WGS) entry which is preliminary data.</text>
</comment>
<dbReference type="RefSeq" id="WP_282560181.1">
    <property type="nucleotide sequence ID" value="NZ_JAIMJA010000014.1"/>
</dbReference>
<dbReference type="InterPro" id="IPR048809">
    <property type="entry name" value="GspA_C39-like"/>
</dbReference>
<dbReference type="InterPro" id="IPR003593">
    <property type="entry name" value="AAA+_ATPase"/>
</dbReference>
<dbReference type="InterPro" id="IPR027417">
    <property type="entry name" value="P-loop_NTPase"/>
</dbReference>
<sequence>MYTEFFGLRESPFSIAPDPDYLYLSDRHKEALAHLMYGLNGGGGGFILLTGEVGTGKTTVCRSLLQELPERTELAFILNPALTELELLATICDEFSIEYDRKSPSLKHLFDVIAAFLLSNHQQNMNSVLLIDEAQLLNPNVLEQLRLLTNLETDRKKLLQIILIGQPELQQLLKKDELRQLAQRITARYHLLPLNMIEVCNYIRHRLQVAGCQLPIFSKSSLKEIHRQSGGVPRLINLICDRALLAAFANSDHTITPLLIKSVANEVRGDGAVESLNARPFIYGAIALSAVLLGVLTLPYMSGPANVSDDELLAVVTGEISPAPELIENVDDVVAQALAQGQLKAQAAEPDLDLDADIEPTQVVTANSTISKVPETATATKTAKVDVDQTPNDLKIQRRLEKVVVDSREPEAAMQNLYKVWGYEVPLQQATCERARAAGLHCLNDSGSIRTLKEMNHPAVVKMFDKRNDIYFATLIARDEKGFELLINTRRVKVSESWFNAHWSGSYTLFWQAPTGYEKAIGFGTRGAAVQWLDDSLASVLGHAMRNAREFDYELQDRVMRFQDEHHLKTDGIAGVQTILRLNLAVNNTMPKLKVEG</sequence>
<dbReference type="Gene3D" id="3.90.70.10">
    <property type="entry name" value="Cysteine proteinases"/>
    <property type="match status" value="1"/>
</dbReference>
<dbReference type="InterPro" id="IPR036365">
    <property type="entry name" value="PGBD-like_sf"/>
</dbReference>
<dbReference type="CDD" id="cd00009">
    <property type="entry name" value="AAA"/>
    <property type="match status" value="1"/>
</dbReference>
<name>A0ABS8WCH5_9GAMM</name>
<evidence type="ECO:0000313" key="3">
    <source>
        <dbReference type="Proteomes" id="UP001201273"/>
    </source>
</evidence>
<dbReference type="Gene3D" id="3.40.50.300">
    <property type="entry name" value="P-loop containing nucleotide triphosphate hydrolases"/>
    <property type="match status" value="1"/>
</dbReference>
<dbReference type="PANTHER" id="PTHR35894">
    <property type="entry name" value="GENERAL SECRETION PATHWAY PROTEIN A-RELATED"/>
    <property type="match status" value="1"/>
</dbReference>
<dbReference type="InterPro" id="IPR052026">
    <property type="entry name" value="ExeA_AAA_ATPase_DNA-bind"/>
</dbReference>
<evidence type="ECO:0000313" key="2">
    <source>
        <dbReference type="EMBL" id="MCE2595980.1"/>
    </source>
</evidence>